<dbReference type="Gene3D" id="3.30.2300.20">
    <property type="match status" value="1"/>
</dbReference>
<comment type="similarity">
    <text evidence="6">Belongs to the class I-like SAM-binding methyltransferase superfamily. RNA methyltransferase RlmE family. RlmM subfamily.</text>
</comment>
<name>A0A432XAN7_9GAMM</name>
<evidence type="ECO:0000313" key="12">
    <source>
        <dbReference type="EMBL" id="RUO44376.1"/>
    </source>
</evidence>
<keyword evidence="2 6" id="KW-0698">rRNA processing</keyword>
<keyword evidence="1 6" id="KW-0963">Cytoplasm</keyword>
<accession>A0A432XAN7</accession>
<keyword evidence="3 6" id="KW-0489">Methyltransferase</keyword>
<feature type="binding site" evidence="6 8">
    <location>
        <position position="186"/>
    </location>
    <ligand>
        <name>S-adenosyl-L-methionine</name>
        <dbReference type="ChEBI" id="CHEBI:59789"/>
    </ligand>
</feature>
<dbReference type="NCBIfam" id="NF008734">
    <property type="entry name" value="PRK11760.1"/>
    <property type="match status" value="1"/>
</dbReference>
<dbReference type="EC" id="2.1.1.186" evidence="6"/>
<dbReference type="HAMAP" id="MF_01551">
    <property type="entry name" value="23SrRNA_methyltr_M"/>
    <property type="match status" value="1"/>
</dbReference>
<dbReference type="Proteomes" id="UP000286976">
    <property type="component" value="Unassembled WGS sequence"/>
</dbReference>
<evidence type="ECO:0000256" key="7">
    <source>
        <dbReference type="PIRSR" id="PIRSR028774-1"/>
    </source>
</evidence>
<dbReference type="PANTHER" id="PTHR37524:SF2">
    <property type="entry name" value="RIBOSOMAL RNA METHYLTRANSFERASE FTSJ DOMAIN-CONTAINING PROTEIN"/>
    <property type="match status" value="1"/>
</dbReference>
<evidence type="ECO:0000256" key="1">
    <source>
        <dbReference type="ARBA" id="ARBA00022490"/>
    </source>
</evidence>
<dbReference type="Pfam" id="PF01728">
    <property type="entry name" value="FtsJ"/>
    <property type="match status" value="1"/>
</dbReference>
<dbReference type="PIRSF" id="PIRSF028774">
    <property type="entry name" value="UCP028774"/>
    <property type="match status" value="1"/>
</dbReference>
<sequence length="357" mass="40037">MSGVLLYCRAGFESECAAEIQEKAAALGIYGYCKTQPDSAVVVFHCKDEEADHIGRKLSIQQLVFARQLIVLVAECNDLPVDDRVSPLVAALDGMQLCGKLWVESADTNAGRSLSALCKGITNPLRKALRTKELLTPQEVDNRPVLHVMFRSTSSALVGYSYSYNHAPYIMGIPRIRAPKLSPSRSAAKLAEAFKVMVPAQELEQRVSSGMNAVDLGACPGGWTSVLVAQGMMVSAVDNGAIDEKLMETGQVTHYREDGFVFRPKRRNVQWLVCDMVEKPVRVAHLMTDWFLEGYCENAIFNLKLPMKKRYAAVQQYLEAIKERLYEAEMRGWELTARHLYHDREEVTVYLRKKLKS</sequence>
<feature type="binding site" evidence="6 8">
    <location>
        <begin position="219"/>
        <end position="222"/>
    </location>
    <ligand>
        <name>S-adenosyl-L-methionine</name>
        <dbReference type="ChEBI" id="CHEBI:59789"/>
    </ligand>
</feature>
<evidence type="ECO:0000313" key="13">
    <source>
        <dbReference type="Proteomes" id="UP000286976"/>
    </source>
</evidence>
<evidence type="ECO:0000256" key="4">
    <source>
        <dbReference type="ARBA" id="ARBA00022679"/>
    </source>
</evidence>
<evidence type="ECO:0000256" key="6">
    <source>
        <dbReference type="HAMAP-Rule" id="MF_01551"/>
    </source>
</evidence>
<dbReference type="InterPro" id="IPR011224">
    <property type="entry name" value="rRNA_MeTrfase_M"/>
</dbReference>
<dbReference type="PANTHER" id="PTHR37524">
    <property type="entry name" value="RIBOSOMAL RNA LARGE SUBUNIT METHYLTRANSFERASE M"/>
    <property type="match status" value="1"/>
</dbReference>
<dbReference type="Gene3D" id="3.40.50.150">
    <property type="entry name" value="Vaccinia Virus protein VP39"/>
    <property type="match status" value="1"/>
</dbReference>
<keyword evidence="4 6" id="KW-0808">Transferase</keyword>
<evidence type="ECO:0000256" key="5">
    <source>
        <dbReference type="ARBA" id="ARBA00022691"/>
    </source>
</evidence>
<dbReference type="EMBL" id="PIPQ01000001">
    <property type="protein sequence ID" value="RUO44376.1"/>
    <property type="molecule type" value="Genomic_DNA"/>
</dbReference>
<dbReference type="Pfam" id="PF18125">
    <property type="entry name" value="RlmM_FDX"/>
    <property type="match status" value="1"/>
</dbReference>
<comment type="catalytic activity">
    <reaction evidence="6">
        <text>cytidine(2498) in 23S rRNA + S-adenosyl-L-methionine = 2'-O-methylcytidine(2498) in 23S rRNA + S-adenosyl-L-homocysteine + H(+)</text>
        <dbReference type="Rhea" id="RHEA:42788"/>
        <dbReference type="Rhea" id="RHEA-COMP:10244"/>
        <dbReference type="Rhea" id="RHEA-COMP:10245"/>
        <dbReference type="ChEBI" id="CHEBI:15378"/>
        <dbReference type="ChEBI" id="CHEBI:57856"/>
        <dbReference type="ChEBI" id="CHEBI:59789"/>
        <dbReference type="ChEBI" id="CHEBI:74495"/>
        <dbReference type="ChEBI" id="CHEBI:82748"/>
        <dbReference type="EC" id="2.1.1.186"/>
    </reaction>
</comment>
<reference evidence="12 13" key="1">
    <citation type="journal article" date="2011" name="Front. Microbiol.">
        <title>Genomic signatures of strain selection and enhancement in Bacillus atrophaeus var. globigii, a historical biowarfare simulant.</title>
        <authorList>
            <person name="Gibbons H.S."/>
            <person name="Broomall S.M."/>
            <person name="McNew L.A."/>
            <person name="Daligault H."/>
            <person name="Chapman C."/>
            <person name="Bruce D."/>
            <person name="Karavis M."/>
            <person name="Krepps M."/>
            <person name="McGregor P.A."/>
            <person name="Hong C."/>
            <person name="Park K.H."/>
            <person name="Akmal A."/>
            <person name="Feldman A."/>
            <person name="Lin J.S."/>
            <person name="Chang W.E."/>
            <person name="Higgs B.W."/>
            <person name="Demirev P."/>
            <person name="Lindquist J."/>
            <person name="Liem A."/>
            <person name="Fochler E."/>
            <person name="Read T.D."/>
            <person name="Tapia R."/>
            <person name="Johnson S."/>
            <person name="Bishop-Lilly K.A."/>
            <person name="Detter C."/>
            <person name="Han C."/>
            <person name="Sozhamannan S."/>
            <person name="Rosenzweig C.N."/>
            <person name="Skowronski E.W."/>
        </authorList>
    </citation>
    <scope>NUCLEOTIDE SEQUENCE [LARGE SCALE GENOMIC DNA]</scope>
    <source>
        <strain evidence="12 13">AIT1</strain>
    </source>
</reference>
<comment type="subunit">
    <text evidence="6">Monomer.</text>
</comment>
<evidence type="ECO:0000259" key="10">
    <source>
        <dbReference type="Pfam" id="PF18125"/>
    </source>
</evidence>
<dbReference type="AlphaFoldDB" id="A0A432XAN7"/>
<comment type="function">
    <text evidence="6">Catalyzes the 2'-O-methylation at nucleotide C2498 in 23S rRNA.</text>
</comment>
<evidence type="ECO:0000259" key="9">
    <source>
        <dbReference type="Pfam" id="PF01728"/>
    </source>
</evidence>
<dbReference type="SUPFAM" id="SSF53335">
    <property type="entry name" value="S-adenosyl-L-methionine-dependent methyltransferases"/>
    <property type="match status" value="1"/>
</dbReference>
<feature type="binding site" evidence="6 8">
    <location>
        <position position="238"/>
    </location>
    <ligand>
        <name>S-adenosyl-L-methionine</name>
        <dbReference type="ChEBI" id="CHEBI:59789"/>
    </ligand>
</feature>
<feature type="active site" description="Proton acceptor" evidence="6 7">
    <location>
        <position position="304"/>
    </location>
</feature>
<feature type="binding site" evidence="6 8">
    <location>
        <position position="258"/>
    </location>
    <ligand>
        <name>S-adenosyl-L-methionine</name>
        <dbReference type="ChEBI" id="CHEBI:59789"/>
    </ligand>
</feature>
<gene>
    <name evidence="6" type="primary">rlmM</name>
    <name evidence="12" type="ORF">CWE15_04160</name>
</gene>
<keyword evidence="13" id="KW-1185">Reference proteome</keyword>
<keyword evidence="5 6" id="KW-0949">S-adenosyl-L-methionine</keyword>
<evidence type="ECO:0000259" key="11">
    <source>
        <dbReference type="Pfam" id="PF21239"/>
    </source>
</evidence>
<dbReference type="Pfam" id="PF21239">
    <property type="entry name" value="RLMM_N"/>
    <property type="match status" value="1"/>
</dbReference>
<feature type="binding site" evidence="6 8">
    <location>
        <position position="275"/>
    </location>
    <ligand>
        <name>S-adenosyl-L-methionine</name>
        <dbReference type="ChEBI" id="CHEBI:59789"/>
    </ligand>
</feature>
<organism evidence="12 13">
    <name type="scientific">Aliidiomarina taiwanensis</name>
    <dbReference type="NCBI Taxonomy" id="946228"/>
    <lineage>
        <taxon>Bacteria</taxon>
        <taxon>Pseudomonadati</taxon>
        <taxon>Pseudomonadota</taxon>
        <taxon>Gammaproteobacteria</taxon>
        <taxon>Alteromonadales</taxon>
        <taxon>Idiomarinaceae</taxon>
        <taxon>Aliidiomarina</taxon>
    </lineage>
</organism>
<feature type="domain" description="Ribosomal RNA methyltransferase FtsJ" evidence="9">
    <location>
        <begin position="184"/>
        <end position="278"/>
    </location>
</feature>
<dbReference type="GO" id="GO:0006364">
    <property type="term" value="P:rRNA processing"/>
    <property type="evidence" value="ECO:0007669"/>
    <property type="project" value="UniProtKB-UniRule"/>
</dbReference>
<comment type="caution">
    <text evidence="12">The sequence shown here is derived from an EMBL/GenBank/DDBJ whole genome shotgun (WGS) entry which is preliminary data.</text>
</comment>
<dbReference type="InterPro" id="IPR048646">
    <property type="entry name" value="RlmM_THUMP-like"/>
</dbReference>
<evidence type="ECO:0000256" key="2">
    <source>
        <dbReference type="ARBA" id="ARBA00022552"/>
    </source>
</evidence>
<dbReference type="InterPro" id="IPR029063">
    <property type="entry name" value="SAM-dependent_MTases_sf"/>
</dbReference>
<comment type="subcellular location">
    <subcellularLocation>
        <location evidence="6">Cytoplasm</location>
    </subcellularLocation>
</comment>
<dbReference type="InterPro" id="IPR002877">
    <property type="entry name" value="RNA_MeTrfase_FtsJ_dom"/>
</dbReference>
<evidence type="ECO:0000256" key="8">
    <source>
        <dbReference type="PIRSR" id="PIRSR028774-2"/>
    </source>
</evidence>
<dbReference type="Gene3D" id="3.30.70.2810">
    <property type="match status" value="1"/>
</dbReference>
<dbReference type="OrthoDB" id="154490at2"/>
<dbReference type="GO" id="GO:0032259">
    <property type="term" value="P:methylation"/>
    <property type="evidence" value="ECO:0007669"/>
    <property type="project" value="UniProtKB-KW"/>
</dbReference>
<evidence type="ECO:0000256" key="3">
    <source>
        <dbReference type="ARBA" id="ARBA00022603"/>
    </source>
</evidence>
<dbReference type="GO" id="GO:0008757">
    <property type="term" value="F:S-adenosylmethionine-dependent methyltransferase activity"/>
    <property type="evidence" value="ECO:0007669"/>
    <property type="project" value="UniProtKB-UniRule"/>
</dbReference>
<feature type="domain" description="Ribosomal RNA large subunit methyltransferase M THUMP-like" evidence="11">
    <location>
        <begin position="83"/>
        <end position="162"/>
    </location>
</feature>
<protein>
    <recommendedName>
        <fullName evidence="6">Ribosomal RNA large subunit methyltransferase M</fullName>
        <ecNumber evidence="6">2.1.1.186</ecNumber>
    </recommendedName>
    <alternativeName>
        <fullName evidence="6">23S rRNA (cytidine2498-2'-O)-methyltransferase</fullName>
    </alternativeName>
    <alternativeName>
        <fullName evidence="6">23S rRNA 2'-O-ribose methyltransferase RlmM</fullName>
    </alternativeName>
</protein>
<dbReference type="InterPro" id="IPR040739">
    <property type="entry name" value="RlmM_FDX"/>
</dbReference>
<proteinExistence type="inferred from homology"/>
<feature type="domain" description="RlmM ferredoxin-like" evidence="10">
    <location>
        <begin position="1"/>
        <end position="70"/>
    </location>
</feature>
<dbReference type="RefSeq" id="WP_126756778.1">
    <property type="nucleotide sequence ID" value="NZ_PIPQ01000001.1"/>
</dbReference>
<dbReference type="GO" id="GO:0005737">
    <property type="term" value="C:cytoplasm"/>
    <property type="evidence" value="ECO:0007669"/>
    <property type="project" value="UniProtKB-SubCell"/>
</dbReference>